<comment type="caution">
    <text evidence="2">The sequence shown here is derived from an EMBL/GenBank/DDBJ whole genome shotgun (WGS) entry which is preliminary data.</text>
</comment>
<dbReference type="InterPro" id="IPR007921">
    <property type="entry name" value="CHAP_dom"/>
</dbReference>
<keyword evidence="3" id="KW-1185">Reference proteome</keyword>
<organism evidence="2 3">
    <name type="scientific">Sphingobacterium pedocola</name>
    <dbReference type="NCBI Taxonomy" id="2082722"/>
    <lineage>
        <taxon>Bacteria</taxon>
        <taxon>Pseudomonadati</taxon>
        <taxon>Bacteroidota</taxon>
        <taxon>Sphingobacteriia</taxon>
        <taxon>Sphingobacteriales</taxon>
        <taxon>Sphingobacteriaceae</taxon>
        <taxon>Sphingobacterium</taxon>
    </lineage>
</organism>
<evidence type="ECO:0000313" key="3">
    <source>
        <dbReference type="Proteomes" id="UP000618319"/>
    </source>
</evidence>
<protein>
    <submittedName>
        <fullName evidence="2">Peptidoglycan-binding protein</fullName>
    </submittedName>
</protein>
<dbReference type="EMBL" id="PSKQ01000019">
    <property type="protein sequence ID" value="MBE8721166.1"/>
    <property type="molecule type" value="Genomic_DNA"/>
</dbReference>
<accession>A0ABR9T765</accession>
<gene>
    <name evidence="2" type="ORF">C4F40_10565</name>
</gene>
<proteinExistence type="predicted"/>
<evidence type="ECO:0000259" key="1">
    <source>
        <dbReference type="Pfam" id="PF05257"/>
    </source>
</evidence>
<sequence length="150" mass="17078">MNIAAAELGVQEATGHNDGERVETYLRYTHLGKGYEWCAAFVSWCYGQANLSQPRNPWSPALFPHGRTYWKKGKFADPQVRGFAIADIFGIYSNTVKRINHVGLVKQQQGDYIVSIEGNSHNRVESRRRHLRTIYALSNWIDEPSASIRP</sequence>
<reference evidence="2 3" key="1">
    <citation type="submission" date="2018-02" db="EMBL/GenBank/DDBJ databases">
        <title>Sphingobacterium KA21.</title>
        <authorList>
            <person name="Vasarhelyi B.M."/>
            <person name="Deshmukh S."/>
            <person name="Balint B."/>
            <person name="Kukolya J."/>
        </authorList>
    </citation>
    <scope>NUCLEOTIDE SEQUENCE [LARGE SCALE GENOMIC DNA]</scope>
    <source>
        <strain evidence="2 3">Ka21</strain>
    </source>
</reference>
<name>A0ABR9T765_9SPHI</name>
<feature type="domain" description="Peptidase C51" evidence="1">
    <location>
        <begin position="32"/>
        <end position="119"/>
    </location>
</feature>
<dbReference type="Pfam" id="PF05257">
    <property type="entry name" value="CHAP"/>
    <property type="match status" value="1"/>
</dbReference>
<evidence type="ECO:0000313" key="2">
    <source>
        <dbReference type="EMBL" id="MBE8721166.1"/>
    </source>
</evidence>
<dbReference type="Proteomes" id="UP000618319">
    <property type="component" value="Unassembled WGS sequence"/>
</dbReference>